<dbReference type="RefSeq" id="WP_126981451.1">
    <property type="nucleotide sequence ID" value="NZ_RZHD01000003.1"/>
</dbReference>
<dbReference type="EMBL" id="RZHD01000003">
    <property type="protein sequence ID" value="RUR48787.1"/>
    <property type="molecule type" value="Genomic_DNA"/>
</dbReference>
<evidence type="ECO:0000313" key="2">
    <source>
        <dbReference type="Proteomes" id="UP000286912"/>
    </source>
</evidence>
<name>A0A433LG37_9GAMM</name>
<reference evidence="1 2" key="1">
    <citation type="submission" date="2018-12" db="EMBL/GenBank/DDBJ databases">
        <title>three novel Halomonas strain isolated from plants.</title>
        <authorList>
            <person name="Sun C."/>
        </authorList>
    </citation>
    <scope>NUCLEOTIDE SEQUENCE [LARGE SCALE GENOMIC DNA]</scope>
    <source>
        <strain evidence="1 2">RC</strain>
    </source>
</reference>
<sequence>MDYYPDGLPPPLLNIQIAHTDNVARTELGSGRQRKEIMMQNTPSVFNAEFLMNFAQTQVFEGFYWQTLKSGVLNFLMPMTTPLGKQYYQSNFKSLYRGPVRSGFFLWKITAEIEIAKRPIVSVEDMQYPEDILYSSIFDLTINRDWPKR</sequence>
<keyword evidence="2" id="KW-1185">Reference proteome</keyword>
<gene>
    <name evidence="1" type="ORF">ELY37_02755</name>
</gene>
<protein>
    <submittedName>
        <fullName evidence="1">Uncharacterized protein</fullName>
    </submittedName>
</protein>
<comment type="caution">
    <text evidence="1">The sequence shown here is derived from an EMBL/GenBank/DDBJ whole genome shotgun (WGS) entry which is preliminary data.</text>
</comment>
<organism evidence="1 2">
    <name type="scientific">Vreelandella populi</name>
    <dbReference type="NCBI Taxonomy" id="2498858"/>
    <lineage>
        <taxon>Bacteria</taxon>
        <taxon>Pseudomonadati</taxon>
        <taxon>Pseudomonadota</taxon>
        <taxon>Gammaproteobacteria</taxon>
        <taxon>Oceanospirillales</taxon>
        <taxon>Halomonadaceae</taxon>
        <taxon>Vreelandella</taxon>
    </lineage>
</organism>
<dbReference type="AlphaFoldDB" id="A0A433LG37"/>
<evidence type="ECO:0000313" key="1">
    <source>
        <dbReference type="EMBL" id="RUR48787.1"/>
    </source>
</evidence>
<dbReference type="Proteomes" id="UP000286912">
    <property type="component" value="Unassembled WGS sequence"/>
</dbReference>
<accession>A0A433LG37</accession>
<proteinExistence type="predicted"/>
<dbReference type="OrthoDB" id="363206at2"/>